<sequence>MLTEPERFMEFAYSVCKRLYNKPNWESKVQRFLLNSVFLIDILHQFQYISCHRVANAIPELMFQVFKDIHLQANSNDGGGLSALQIYFDFLLSSNVFRYASMSDVLRVISDAALEELEILKQSEQRTPTVNTMMHVTVQSDINRIMGQPPLINDDFCPFCKCQCIENYWIFFKCPNMEKLTLMERYLLRNE</sequence>
<organism evidence="1 2">
    <name type="scientific">Caerostris darwini</name>
    <dbReference type="NCBI Taxonomy" id="1538125"/>
    <lineage>
        <taxon>Eukaryota</taxon>
        <taxon>Metazoa</taxon>
        <taxon>Ecdysozoa</taxon>
        <taxon>Arthropoda</taxon>
        <taxon>Chelicerata</taxon>
        <taxon>Arachnida</taxon>
        <taxon>Araneae</taxon>
        <taxon>Araneomorphae</taxon>
        <taxon>Entelegynae</taxon>
        <taxon>Araneoidea</taxon>
        <taxon>Araneidae</taxon>
        <taxon>Caerostris</taxon>
    </lineage>
</organism>
<proteinExistence type="predicted"/>
<evidence type="ECO:0000313" key="2">
    <source>
        <dbReference type="Proteomes" id="UP001054837"/>
    </source>
</evidence>
<protein>
    <submittedName>
        <fullName evidence="1">Uncharacterized protein</fullName>
    </submittedName>
</protein>
<comment type="caution">
    <text evidence="1">The sequence shown here is derived from an EMBL/GenBank/DDBJ whole genome shotgun (WGS) entry which is preliminary data.</text>
</comment>
<dbReference type="Proteomes" id="UP001054837">
    <property type="component" value="Unassembled WGS sequence"/>
</dbReference>
<name>A0AAV4S2S1_9ARAC</name>
<reference evidence="1 2" key="1">
    <citation type="submission" date="2021-06" db="EMBL/GenBank/DDBJ databases">
        <title>Caerostris darwini draft genome.</title>
        <authorList>
            <person name="Kono N."/>
            <person name="Arakawa K."/>
        </authorList>
    </citation>
    <scope>NUCLEOTIDE SEQUENCE [LARGE SCALE GENOMIC DNA]</scope>
</reference>
<keyword evidence="2" id="KW-1185">Reference proteome</keyword>
<gene>
    <name evidence="1" type="ORF">CDAR_511301</name>
</gene>
<dbReference type="AlphaFoldDB" id="A0AAV4S2S1"/>
<evidence type="ECO:0000313" key="1">
    <source>
        <dbReference type="EMBL" id="GIY28279.1"/>
    </source>
</evidence>
<dbReference type="EMBL" id="BPLQ01007158">
    <property type="protein sequence ID" value="GIY28279.1"/>
    <property type="molecule type" value="Genomic_DNA"/>
</dbReference>
<accession>A0AAV4S2S1</accession>